<evidence type="ECO:0000256" key="1">
    <source>
        <dbReference type="ARBA" id="ARBA00052141"/>
    </source>
</evidence>
<protein>
    <recommendedName>
        <fullName evidence="4">Nucleoside triphosphate pyrophosphohydrolase</fullName>
        <ecNumber evidence="3">3.6.1.8</ecNumber>
    </recommendedName>
</protein>
<dbReference type="InterPro" id="IPR011551">
    <property type="entry name" value="NTP_PyrPHydrolase_MazG"/>
</dbReference>
<keyword evidence="6" id="KW-0378">Hydrolase</keyword>
<organism evidence="6 7">
    <name type="scientific">Sphingobacterium alimentarium</name>
    <dbReference type="NCBI Taxonomy" id="797292"/>
    <lineage>
        <taxon>Bacteria</taxon>
        <taxon>Pseudomonadati</taxon>
        <taxon>Bacteroidota</taxon>
        <taxon>Sphingobacteriia</taxon>
        <taxon>Sphingobacteriales</taxon>
        <taxon>Sphingobacteriaceae</taxon>
        <taxon>Sphingobacterium</taxon>
    </lineage>
</organism>
<dbReference type="GO" id="GO:0046047">
    <property type="term" value="P:TTP catabolic process"/>
    <property type="evidence" value="ECO:0007669"/>
    <property type="project" value="TreeGrafter"/>
</dbReference>
<keyword evidence="7" id="KW-1185">Reference proteome</keyword>
<dbReference type="GO" id="GO:0046061">
    <property type="term" value="P:dATP catabolic process"/>
    <property type="evidence" value="ECO:0007669"/>
    <property type="project" value="TreeGrafter"/>
</dbReference>
<dbReference type="OrthoDB" id="9808939at2"/>
<dbReference type="GO" id="GO:0006950">
    <property type="term" value="P:response to stress"/>
    <property type="evidence" value="ECO:0007669"/>
    <property type="project" value="UniProtKB-ARBA"/>
</dbReference>
<dbReference type="CDD" id="cd11528">
    <property type="entry name" value="NTP-PPase_MazG_Nterm"/>
    <property type="match status" value="1"/>
</dbReference>
<evidence type="ECO:0000259" key="5">
    <source>
        <dbReference type="Pfam" id="PF03819"/>
    </source>
</evidence>
<dbReference type="FunFam" id="1.10.287.1080:FF:000003">
    <property type="entry name" value="Nucleoside triphosphate pyrophosphohydrolase"/>
    <property type="match status" value="1"/>
</dbReference>
<dbReference type="PANTHER" id="PTHR30522">
    <property type="entry name" value="NUCLEOSIDE TRIPHOSPHATE PYROPHOSPHOHYDROLASE"/>
    <property type="match status" value="1"/>
</dbReference>
<comment type="catalytic activity">
    <reaction evidence="1">
        <text>ATP + H2O = AMP + diphosphate + H(+)</text>
        <dbReference type="Rhea" id="RHEA:14245"/>
        <dbReference type="ChEBI" id="CHEBI:15377"/>
        <dbReference type="ChEBI" id="CHEBI:15378"/>
        <dbReference type="ChEBI" id="CHEBI:30616"/>
        <dbReference type="ChEBI" id="CHEBI:33019"/>
        <dbReference type="ChEBI" id="CHEBI:456215"/>
        <dbReference type="EC" id="3.6.1.8"/>
    </reaction>
</comment>
<evidence type="ECO:0000256" key="2">
    <source>
        <dbReference type="ARBA" id="ARBA00061115"/>
    </source>
</evidence>
<comment type="similarity">
    <text evidence="2">Belongs to the nucleoside triphosphate pyrophosphohydrolase family.</text>
</comment>
<dbReference type="Pfam" id="PF03819">
    <property type="entry name" value="MazG"/>
    <property type="match status" value="1"/>
</dbReference>
<dbReference type="GO" id="GO:0046076">
    <property type="term" value="P:dTTP catabolic process"/>
    <property type="evidence" value="ECO:0007669"/>
    <property type="project" value="TreeGrafter"/>
</dbReference>
<dbReference type="InterPro" id="IPR048011">
    <property type="entry name" value="NTP-PPase_MazG-like_C"/>
</dbReference>
<evidence type="ECO:0000256" key="4">
    <source>
        <dbReference type="ARBA" id="ARBA00074799"/>
    </source>
</evidence>
<dbReference type="GO" id="GO:0046052">
    <property type="term" value="P:UTP catabolic process"/>
    <property type="evidence" value="ECO:0007669"/>
    <property type="project" value="TreeGrafter"/>
</dbReference>
<evidence type="ECO:0000313" key="7">
    <source>
        <dbReference type="Proteomes" id="UP000295197"/>
    </source>
</evidence>
<dbReference type="RefSeq" id="WP_132778333.1">
    <property type="nucleotide sequence ID" value="NZ_SMBZ01000035.1"/>
</dbReference>
<dbReference type="NCBIfam" id="TIGR00444">
    <property type="entry name" value="mazG"/>
    <property type="match status" value="1"/>
</dbReference>
<dbReference type="PANTHER" id="PTHR30522:SF0">
    <property type="entry name" value="NUCLEOSIDE TRIPHOSPHATE PYROPHOSPHOHYDROLASE"/>
    <property type="match status" value="1"/>
</dbReference>
<dbReference type="GO" id="GO:0006203">
    <property type="term" value="P:dGTP catabolic process"/>
    <property type="evidence" value="ECO:0007669"/>
    <property type="project" value="TreeGrafter"/>
</dbReference>
<comment type="caution">
    <text evidence="6">The sequence shown here is derived from an EMBL/GenBank/DDBJ whole genome shotgun (WGS) entry which is preliminary data.</text>
</comment>
<proteinExistence type="inferred from homology"/>
<dbReference type="GO" id="GO:0047693">
    <property type="term" value="F:ATP diphosphatase activity"/>
    <property type="evidence" value="ECO:0007669"/>
    <property type="project" value="UniProtKB-EC"/>
</dbReference>
<dbReference type="NCBIfam" id="NF007113">
    <property type="entry name" value="PRK09562.1"/>
    <property type="match status" value="1"/>
</dbReference>
<dbReference type="Gene3D" id="1.10.287.1080">
    <property type="entry name" value="MazG-like"/>
    <property type="match status" value="2"/>
</dbReference>
<dbReference type="EMBL" id="SMBZ01000035">
    <property type="protein sequence ID" value="TCV10259.1"/>
    <property type="molecule type" value="Genomic_DNA"/>
</dbReference>
<name>A0A4R3VWQ1_9SPHI</name>
<dbReference type="InterPro" id="IPR004518">
    <property type="entry name" value="MazG-like_dom"/>
</dbReference>
<sequence>MALEAPSPEYTPSAAFQRLVEIMNTLRVECPWDRKQTMESLRHLTIEEMYELADAILENDQDEIKKELGDLMMHLVFYAKIAEEQGNFDVTDALNAVCDKLITRHPHIYGETKVNNDEDVKANWEQIKLKEGNKSVLSGVPKSLPALVKAYRIQDKVRGVGFDWEDKTEVWKKVEEELQEFKTEYNIVEKENIDLAKAEQEFGDLLFALTNYARHIGINPENALERTNKKFIRRFTYLEEKAALQNLQLQDMTLEEMDVFWNEAKAKGL</sequence>
<dbReference type="GO" id="GO:0046081">
    <property type="term" value="P:dUTP catabolic process"/>
    <property type="evidence" value="ECO:0007669"/>
    <property type="project" value="TreeGrafter"/>
</dbReference>
<dbReference type="EC" id="3.6.1.8" evidence="3"/>
<dbReference type="CDD" id="cd11529">
    <property type="entry name" value="NTP-PPase_MazG_Cterm"/>
    <property type="match status" value="1"/>
</dbReference>
<feature type="domain" description="NTP pyrophosphohydrolase MazG-like" evidence="5">
    <location>
        <begin position="36"/>
        <end position="108"/>
    </location>
</feature>
<accession>A0A4R3VWQ1</accession>
<dbReference type="Proteomes" id="UP000295197">
    <property type="component" value="Unassembled WGS sequence"/>
</dbReference>
<dbReference type="SUPFAM" id="SSF101386">
    <property type="entry name" value="all-alpha NTP pyrophosphatases"/>
    <property type="match status" value="2"/>
</dbReference>
<dbReference type="AlphaFoldDB" id="A0A4R3VWQ1"/>
<reference evidence="6 7" key="1">
    <citation type="submission" date="2019-03" db="EMBL/GenBank/DDBJ databases">
        <title>Genomic Encyclopedia of Type Strains, Phase IV (KMG-IV): sequencing the most valuable type-strain genomes for metagenomic binning, comparative biology and taxonomic classification.</title>
        <authorList>
            <person name="Goeker M."/>
        </authorList>
    </citation>
    <scope>NUCLEOTIDE SEQUENCE [LARGE SCALE GENOMIC DNA]</scope>
    <source>
        <strain evidence="6 7">DSM 22362</strain>
    </source>
</reference>
<gene>
    <name evidence="6" type="ORF">EDC17_103527</name>
</gene>
<dbReference type="FunFam" id="1.10.287.1080:FF:000001">
    <property type="entry name" value="Nucleoside triphosphate pyrophosphohydrolase"/>
    <property type="match status" value="1"/>
</dbReference>
<evidence type="ECO:0000256" key="3">
    <source>
        <dbReference type="ARBA" id="ARBA00066372"/>
    </source>
</evidence>
<evidence type="ECO:0000313" key="6">
    <source>
        <dbReference type="EMBL" id="TCV10259.1"/>
    </source>
</evidence>
<dbReference type="InterPro" id="IPR048015">
    <property type="entry name" value="NTP-PPase_MazG-like_N"/>
</dbReference>